<dbReference type="Proteomes" id="UP001054857">
    <property type="component" value="Unassembled WGS sequence"/>
</dbReference>
<dbReference type="Gene3D" id="1.25.40.420">
    <property type="match status" value="1"/>
</dbReference>
<dbReference type="PANTHER" id="PTHR24410:SF23">
    <property type="entry name" value="BTB DOMAIN-CONTAINING PROTEIN-RELATED"/>
    <property type="match status" value="1"/>
</dbReference>
<dbReference type="SMART" id="SM00875">
    <property type="entry name" value="BACK"/>
    <property type="match status" value="1"/>
</dbReference>
<feature type="domain" description="BTB" evidence="3">
    <location>
        <begin position="52"/>
        <end position="121"/>
    </location>
</feature>
<dbReference type="PROSITE" id="PS50097">
    <property type="entry name" value="BTB"/>
    <property type="match status" value="1"/>
</dbReference>
<reference evidence="4 5" key="1">
    <citation type="journal article" date="2021" name="Sci. Rep.">
        <title>Genome sequencing of the multicellular alga Astrephomene provides insights into convergent evolution of germ-soma differentiation.</title>
        <authorList>
            <person name="Yamashita S."/>
            <person name="Yamamoto K."/>
            <person name="Matsuzaki R."/>
            <person name="Suzuki S."/>
            <person name="Yamaguchi H."/>
            <person name="Hirooka S."/>
            <person name="Minakuchi Y."/>
            <person name="Miyagishima S."/>
            <person name="Kawachi M."/>
            <person name="Toyoda A."/>
            <person name="Nozaki H."/>
        </authorList>
    </citation>
    <scope>NUCLEOTIDE SEQUENCE [LARGE SCALE GENOMIC DNA]</scope>
    <source>
        <strain evidence="4 5">NIES-4017</strain>
    </source>
</reference>
<dbReference type="EMBL" id="BMAR01000038">
    <property type="protein sequence ID" value="GFR50587.1"/>
    <property type="molecule type" value="Genomic_DNA"/>
</dbReference>
<comment type="caution">
    <text evidence="4">The sequence shown here is derived from an EMBL/GenBank/DDBJ whole genome shotgun (WGS) entry which is preliminary data.</text>
</comment>
<feature type="region of interest" description="Disordered" evidence="2">
    <location>
        <begin position="1"/>
        <end position="32"/>
    </location>
</feature>
<feature type="region of interest" description="Disordered" evidence="2">
    <location>
        <begin position="313"/>
        <end position="332"/>
    </location>
</feature>
<dbReference type="AlphaFoldDB" id="A0AAD3HRV9"/>
<dbReference type="SUPFAM" id="SSF54695">
    <property type="entry name" value="POZ domain"/>
    <property type="match status" value="1"/>
</dbReference>
<dbReference type="Gene3D" id="3.30.710.10">
    <property type="entry name" value="Potassium Channel Kv1.1, Chain A"/>
    <property type="match status" value="1"/>
</dbReference>
<evidence type="ECO:0000313" key="4">
    <source>
        <dbReference type="EMBL" id="GFR50587.1"/>
    </source>
</evidence>
<dbReference type="Pfam" id="PF07707">
    <property type="entry name" value="BACK"/>
    <property type="match status" value="1"/>
</dbReference>
<evidence type="ECO:0000256" key="1">
    <source>
        <dbReference type="ARBA" id="ARBA00004906"/>
    </source>
</evidence>
<dbReference type="InterPro" id="IPR000210">
    <property type="entry name" value="BTB/POZ_dom"/>
</dbReference>
<dbReference type="InterPro" id="IPR011333">
    <property type="entry name" value="SKP1/BTB/POZ_sf"/>
</dbReference>
<accession>A0AAD3HRV9</accession>
<dbReference type="PANTHER" id="PTHR24410">
    <property type="entry name" value="HL07962P-RELATED"/>
    <property type="match status" value="1"/>
</dbReference>
<keyword evidence="5" id="KW-1185">Reference proteome</keyword>
<organism evidence="4 5">
    <name type="scientific">Astrephomene gubernaculifera</name>
    <dbReference type="NCBI Taxonomy" id="47775"/>
    <lineage>
        <taxon>Eukaryota</taxon>
        <taxon>Viridiplantae</taxon>
        <taxon>Chlorophyta</taxon>
        <taxon>core chlorophytes</taxon>
        <taxon>Chlorophyceae</taxon>
        <taxon>CS clade</taxon>
        <taxon>Chlamydomonadales</taxon>
        <taxon>Astrephomenaceae</taxon>
        <taxon>Astrephomene</taxon>
    </lineage>
</organism>
<gene>
    <name evidence="4" type="ORF">Agub_g12861</name>
</gene>
<dbReference type="Pfam" id="PF00651">
    <property type="entry name" value="BTB"/>
    <property type="match status" value="1"/>
</dbReference>
<evidence type="ECO:0000256" key="2">
    <source>
        <dbReference type="SAM" id="MobiDB-lite"/>
    </source>
</evidence>
<name>A0AAD3HRV9_9CHLO</name>
<dbReference type="InterPro" id="IPR011705">
    <property type="entry name" value="BACK"/>
</dbReference>
<evidence type="ECO:0000313" key="5">
    <source>
        <dbReference type="Proteomes" id="UP001054857"/>
    </source>
</evidence>
<dbReference type="InterPro" id="IPR051481">
    <property type="entry name" value="BTB-POZ/Galectin-3-binding"/>
</dbReference>
<proteinExistence type="predicted"/>
<evidence type="ECO:0000259" key="3">
    <source>
        <dbReference type="PROSITE" id="PS50097"/>
    </source>
</evidence>
<dbReference type="CDD" id="cd18186">
    <property type="entry name" value="BTB_POZ_ZBTB_KLHL-like"/>
    <property type="match status" value="1"/>
</dbReference>
<protein>
    <recommendedName>
        <fullName evidence="3">BTB domain-containing protein</fullName>
    </recommendedName>
</protein>
<sequence length="641" mass="68444">MPLSQSPVNRGLIAGTQPEDSANRARPTTRSKRYGGKFASGFLEFYKQSELADCTVVGPDGCEYRLHSLLLAYHSEFFRRALSSEFRECAARRIELGFEDAGDIWPLLIEYFYTEEITLTDSNVLALFAASRELLIPAIQDYCSDFTQSSLEASNAIQFLSQAVQYNCEQFRASCVALVAQSFNTCCGKPTDGLPVEVMLEILEHPQLYVQTEEQVLLFVLNYVRRHRLDDATVRTLFRAVRLPFLSNDRLAALALAAEEYGNAGGGGLQGPPADMLLAAMAQRLQLLDHPERLQPPPTAAAFVTQATTSTSATTAAAGGGGGGDGRSASSLPSGSSVASFCGDVTATAGGGGSGSASGTAGQHLVRTLAAALAAGGPVVGGGGGSAAASSSSAAAAAAALSVVPRKTYCCSVEYGLPGGSEYVSVPMEAVWEELASNLAVRVSGDQVEGDPDSVLRTGSDDTASWFTVSGDDPSHPVWVEVVFPPHMRVVEFSKYTFSHGMNMIAHMFPYGISDSSWFQMKGMCTQVSPGDEESLTPLRTQDSCQQHTEFVVSVDPAHTRAVVWRRLRIVAGEDNTQQVRLSIRKLKLYGRVEVSLMRESEGRDVVAAWRRRKEAAAAAGGGRQYQGPAGSSFKRALIPG</sequence>
<dbReference type="CDD" id="cd14733">
    <property type="entry name" value="BACK"/>
    <property type="match status" value="1"/>
</dbReference>
<dbReference type="SMART" id="SM00225">
    <property type="entry name" value="BTB"/>
    <property type="match status" value="1"/>
</dbReference>
<comment type="pathway">
    <text evidence="1">Protein modification; protein ubiquitination.</text>
</comment>